<dbReference type="Proteomes" id="UP000593577">
    <property type="component" value="Unassembled WGS sequence"/>
</dbReference>
<dbReference type="Pfam" id="PF05056">
    <property type="entry name" value="DUF674"/>
    <property type="match status" value="2"/>
</dbReference>
<gene>
    <name evidence="1" type="ORF">Goari_019930</name>
</gene>
<comment type="caution">
    <text evidence="1">The sequence shown here is derived from an EMBL/GenBank/DDBJ whole genome shotgun (WGS) entry which is preliminary data.</text>
</comment>
<organism evidence="1 2">
    <name type="scientific">Gossypium aridum</name>
    <name type="common">American cotton</name>
    <name type="synonym">Erioxylum aridum</name>
    <dbReference type="NCBI Taxonomy" id="34290"/>
    <lineage>
        <taxon>Eukaryota</taxon>
        <taxon>Viridiplantae</taxon>
        <taxon>Streptophyta</taxon>
        <taxon>Embryophyta</taxon>
        <taxon>Tracheophyta</taxon>
        <taxon>Spermatophyta</taxon>
        <taxon>Magnoliopsida</taxon>
        <taxon>eudicotyledons</taxon>
        <taxon>Gunneridae</taxon>
        <taxon>Pentapetalae</taxon>
        <taxon>rosids</taxon>
        <taxon>malvids</taxon>
        <taxon>Malvales</taxon>
        <taxon>Malvaceae</taxon>
        <taxon>Malvoideae</taxon>
        <taxon>Gossypium</taxon>
    </lineage>
</organism>
<dbReference type="AlphaFoldDB" id="A0A7J8WUG5"/>
<dbReference type="PANTHER" id="PTHR33103">
    <property type="entry name" value="OS01G0153900 PROTEIN"/>
    <property type="match status" value="1"/>
</dbReference>
<feature type="non-terminal residue" evidence="1">
    <location>
        <position position="1"/>
    </location>
</feature>
<keyword evidence="2" id="KW-1185">Reference proteome</keyword>
<dbReference type="InterPro" id="IPR007750">
    <property type="entry name" value="DUF674"/>
</dbReference>
<evidence type="ECO:0000313" key="1">
    <source>
        <dbReference type="EMBL" id="MBA0678593.1"/>
    </source>
</evidence>
<proteinExistence type="predicted"/>
<dbReference type="PANTHER" id="PTHR33103:SF27">
    <property type="entry name" value="OS04G0594700 PROTEIN"/>
    <property type="match status" value="1"/>
</dbReference>
<dbReference type="EMBL" id="JABFAA010000003">
    <property type="protein sequence ID" value="MBA0678593.1"/>
    <property type="molecule type" value="Genomic_DNA"/>
</dbReference>
<evidence type="ECO:0000313" key="2">
    <source>
        <dbReference type="Proteomes" id="UP000593577"/>
    </source>
</evidence>
<name>A0A7J8WUG5_GOSAI</name>
<protein>
    <submittedName>
        <fullName evidence="1">Uncharacterized protein</fullName>
    </submittedName>
</protein>
<accession>A0A7J8WUG5</accession>
<sequence>MSCSIKKLELEVVFVESDEMFVDILFSLLTLRLTCNQGPATNIGCMNYLYNSFEVLNAWYLRSEASKTMLLDSQNGAAARFKNMKLTMDDNAITLVKLKGAATTTANEHVKMFVKLMVSKSKNRVCYCETSEKFVDLHFSFLTVPLGFIAKEMQKGNSKGCVYDSIQDLEAMKYLVSKETTAMLPL</sequence>
<reference evidence="1 2" key="1">
    <citation type="journal article" date="2019" name="Genome Biol. Evol.">
        <title>Insights into the evolution of the New World diploid cottons (Gossypium, subgenus Houzingenia) based on genome sequencing.</title>
        <authorList>
            <person name="Grover C.E."/>
            <person name="Arick M.A. 2nd"/>
            <person name="Thrash A."/>
            <person name="Conover J.L."/>
            <person name="Sanders W.S."/>
            <person name="Peterson D.G."/>
            <person name="Frelichowski J.E."/>
            <person name="Scheffler J.A."/>
            <person name="Scheffler B.E."/>
            <person name="Wendel J.F."/>
        </authorList>
    </citation>
    <scope>NUCLEOTIDE SEQUENCE [LARGE SCALE GENOMIC DNA]</scope>
    <source>
        <strain evidence="1">185</strain>
        <tissue evidence="1">Leaf</tissue>
    </source>
</reference>